<proteinExistence type="predicted"/>
<keyword evidence="1" id="KW-0472">Membrane</keyword>
<comment type="caution">
    <text evidence="3">The sequence shown here is derived from an EMBL/GenBank/DDBJ whole genome shotgun (WGS) entry which is preliminary data.</text>
</comment>
<dbReference type="Proteomes" id="UP001432322">
    <property type="component" value="Unassembled WGS sequence"/>
</dbReference>
<evidence type="ECO:0000313" key="4">
    <source>
        <dbReference type="Proteomes" id="UP001432322"/>
    </source>
</evidence>
<feature type="domain" description="Apple" evidence="2">
    <location>
        <begin position="33"/>
        <end position="100"/>
    </location>
</feature>
<protein>
    <recommendedName>
        <fullName evidence="2">Apple domain-containing protein</fullName>
    </recommendedName>
</protein>
<evidence type="ECO:0000256" key="1">
    <source>
        <dbReference type="SAM" id="Phobius"/>
    </source>
</evidence>
<dbReference type="Gene3D" id="3.50.4.10">
    <property type="entry name" value="Hepatocyte Growth Factor"/>
    <property type="match status" value="1"/>
</dbReference>
<organism evidence="3 4">
    <name type="scientific">Pristionchus fissidentatus</name>
    <dbReference type="NCBI Taxonomy" id="1538716"/>
    <lineage>
        <taxon>Eukaryota</taxon>
        <taxon>Metazoa</taxon>
        <taxon>Ecdysozoa</taxon>
        <taxon>Nematoda</taxon>
        <taxon>Chromadorea</taxon>
        <taxon>Rhabditida</taxon>
        <taxon>Rhabditina</taxon>
        <taxon>Diplogasteromorpha</taxon>
        <taxon>Diplogasteroidea</taxon>
        <taxon>Neodiplogasteridae</taxon>
        <taxon>Pristionchus</taxon>
    </lineage>
</organism>
<reference evidence="3" key="1">
    <citation type="submission" date="2023-10" db="EMBL/GenBank/DDBJ databases">
        <title>Genome assembly of Pristionchus species.</title>
        <authorList>
            <person name="Yoshida K."/>
            <person name="Sommer R.J."/>
        </authorList>
    </citation>
    <scope>NUCLEOTIDE SEQUENCE</scope>
    <source>
        <strain evidence="3">RS5133</strain>
    </source>
</reference>
<dbReference type="InterPro" id="IPR003609">
    <property type="entry name" value="Pan_app"/>
</dbReference>
<dbReference type="EMBL" id="BTSY01000005">
    <property type="protein sequence ID" value="GMT30232.1"/>
    <property type="molecule type" value="Genomic_DNA"/>
</dbReference>
<accession>A0AAV5WEB8</accession>
<gene>
    <name evidence="3" type="ORF">PFISCL1PPCAC_21529</name>
</gene>
<evidence type="ECO:0000259" key="2">
    <source>
        <dbReference type="PROSITE" id="PS50948"/>
    </source>
</evidence>
<dbReference type="SUPFAM" id="SSF57414">
    <property type="entry name" value="Hairpin loop containing domain-like"/>
    <property type="match status" value="1"/>
</dbReference>
<name>A0AAV5WEB8_9BILA</name>
<keyword evidence="1" id="KW-0812">Transmembrane</keyword>
<feature type="transmembrane region" description="Helical" evidence="1">
    <location>
        <begin position="20"/>
        <end position="37"/>
    </location>
</feature>
<dbReference type="AlphaFoldDB" id="A0AAV5WEB8"/>
<sequence>FPFPFSFSSNNPIDSMTKLLIKLFIVSLIGQICFACFKEAPVSTARKVLKITDPSPSAAECEKVCTADANCKAYAYYGTTCGMFGDVVEENKVFVRGTDC</sequence>
<dbReference type="Pfam" id="PF08276">
    <property type="entry name" value="PAN_2"/>
    <property type="match status" value="1"/>
</dbReference>
<evidence type="ECO:0000313" key="3">
    <source>
        <dbReference type="EMBL" id="GMT30232.1"/>
    </source>
</evidence>
<feature type="non-terminal residue" evidence="3">
    <location>
        <position position="1"/>
    </location>
</feature>
<dbReference type="PROSITE" id="PS50948">
    <property type="entry name" value="PAN"/>
    <property type="match status" value="1"/>
</dbReference>
<keyword evidence="1" id="KW-1133">Transmembrane helix</keyword>
<feature type="non-terminal residue" evidence="3">
    <location>
        <position position="100"/>
    </location>
</feature>
<keyword evidence="4" id="KW-1185">Reference proteome</keyword>